<comment type="caution">
    <text evidence="2">The sequence shown here is derived from an EMBL/GenBank/DDBJ whole genome shotgun (WGS) entry which is preliminary data.</text>
</comment>
<sequence length="192" mass="21767">MVDPFLKTHYRRGATDLMPEQIEEIRHLKNKVPTYMIVRDYHIRKERVHDIWNNCERSQQSKKYIMAEILSTDKKAEHSISDSSPANVVAHEPVRLSKPQDKQKKVRKQALSSKSTHLSDGSSEIVSGSIETKKESDPLALAPLASESSPNPPLIILQESKDVMELIKKSNIEMEKVRAKGRELKSKLTAGT</sequence>
<accession>A0A2I1H4Q5</accession>
<name>A0A2I1H4Q5_9GLOM</name>
<reference evidence="2 3" key="1">
    <citation type="submission" date="2015-10" db="EMBL/GenBank/DDBJ databases">
        <title>Genome analyses suggest a sexual origin of heterokaryosis in a supposedly ancient asexual fungus.</title>
        <authorList>
            <person name="Ropars J."/>
            <person name="Sedzielewska K."/>
            <person name="Noel J."/>
            <person name="Charron P."/>
            <person name="Farinelli L."/>
            <person name="Marton T."/>
            <person name="Kruger M."/>
            <person name="Pelin A."/>
            <person name="Brachmann A."/>
            <person name="Corradi N."/>
        </authorList>
    </citation>
    <scope>NUCLEOTIDE SEQUENCE [LARGE SCALE GENOMIC DNA]</scope>
    <source>
        <strain evidence="2 3">A4</strain>
    </source>
</reference>
<dbReference type="EMBL" id="LLXI01001475">
    <property type="protein sequence ID" value="PKY53851.1"/>
    <property type="molecule type" value="Genomic_DNA"/>
</dbReference>
<organism evidence="2 3">
    <name type="scientific">Rhizophagus irregularis</name>
    <dbReference type="NCBI Taxonomy" id="588596"/>
    <lineage>
        <taxon>Eukaryota</taxon>
        <taxon>Fungi</taxon>
        <taxon>Fungi incertae sedis</taxon>
        <taxon>Mucoromycota</taxon>
        <taxon>Glomeromycotina</taxon>
        <taxon>Glomeromycetes</taxon>
        <taxon>Glomerales</taxon>
        <taxon>Glomeraceae</taxon>
        <taxon>Rhizophagus</taxon>
    </lineage>
</organism>
<feature type="compositionally biased region" description="Polar residues" evidence="1">
    <location>
        <begin position="110"/>
        <end position="130"/>
    </location>
</feature>
<evidence type="ECO:0000313" key="3">
    <source>
        <dbReference type="Proteomes" id="UP000234323"/>
    </source>
</evidence>
<proteinExistence type="predicted"/>
<feature type="compositionally biased region" description="Basic and acidic residues" evidence="1">
    <location>
        <begin position="94"/>
        <end position="103"/>
    </location>
</feature>
<protein>
    <submittedName>
        <fullName evidence="2">Uncharacterized protein</fullName>
    </submittedName>
</protein>
<dbReference type="Proteomes" id="UP000234323">
    <property type="component" value="Unassembled WGS sequence"/>
</dbReference>
<gene>
    <name evidence="2" type="ORF">RhiirA4_472295</name>
</gene>
<dbReference type="VEuPathDB" id="FungiDB:RhiirA1_468879"/>
<dbReference type="AlphaFoldDB" id="A0A2I1H4Q5"/>
<evidence type="ECO:0000313" key="2">
    <source>
        <dbReference type="EMBL" id="PKY53851.1"/>
    </source>
</evidence>
<feature type="region of interest" description="Disordered" evidence="1">
    <location>
        <begin position="94"/>
        <end position="153"/>
    </location>
</feature>
<dbReference type="VEuPathDB" id="FungiDB:FUN_024719"/>
<dbReference type="VEuPathDB" id="FungiDB:RhiirFUN_005550"/>
<evidence type="ECO:0000256" key="1">
    <source>
        <dbReference type="SAM" id="MobiDB-lite"/>
    </source>
</evidence>
<keyword evidence="3" id="KW-1185">Reference proteome</keyword>